<feature type="region of interest" description="Disordered" evidence="1">
    <location>
        <begin position="140"/>
        <end position="217"/>
    </location>
</feature>
<protein>
    <recommendedName>
        <fullName evidence="4">ElaB/YqjD/DUF883 family membrane-anchored ribosome-binding protein</fullName>
    </recommendedName>
</protein>
<dbReference type="Proteomes" id="UP000248311">
    <property type="component" value="Unassembled WGS sequence"/>
</dbReference>
<dbReference type="Gene3D" id="1.10.287.700">
    <property type="entry name" value="Helix hairpin bin"/>
    <property type="match status" value="1"/>
</dbReference>
<feature type="compositionally biased region" description="Basic and acidic residues" evidence="1">
    <location>
        <begin position="142"/>
        <end position="163"/>
    </location>
</feature>
<name>A0A318T5T1_9RHOB</name>
<dbReference type="AlphaFoldDB" id="A0A318T5T1"/>
<proteinExistence type="predicted"/>
<gene>
    <name evidence="2" type="ORF">DFP88_10376</name>
</gene>
<keyword evidence="3" id="KW-1185">Reference proteome</keyword>
<evidence type="ECO:0000313" key="3">
    <source>
        <dbReference type="Proteomes" id="UP000248311"/>
    </source>
</evidence>
<dbReference type="EMBL" id="QJTE01000003">
    <property type="protein sequence ID" value="PYE83718.1"/>
    <property type="molecule type" value="Genomic_DNA"/>
</dbReference>
<reference evidence="2 3" key="1">
    <citation type="submission" date="2018-06" db="EMBL/GenBank/DDBJ databases">
        <title>Genomic Encyclopedia of Type Strains, Phase III (KMG-III): the genomes of soil and plant-associated and newly described type strains.</title>
        <authorList>
            <person name="Whitman W."/>
        </authorList>
    </citation>
    <scope>NUCLEOTIDE SEQUENCE [LARGE SCALE GENOMIC DNA]</scope>
    <source>
        <strain evidence="2 3">CECT 9025</strain>
    </source>
</reference>
<organism evidence="2 3">
    <name type="scientific">Pseudoroseicyclus aestuarii</name>
    <dbReference type="NCBI Taxonomy" id="1795041"/>
    <lineage>
        <taxon>Bacteria</taxon>
        <taxon>Pseudomonadati</taxon>
        <taxon>Pseudomonadota</taxon>
        <taxon>Alphaproteobacteria</taxon>
        <taxon>Rhodobacterales</taxon>
        <taxon>Paracoccaceae</taxon>
        <taxon>Pseudoroseicyclus</taxon>
    </lineage>
</organism>
<accession>A0A318T5T1</accession>
<sequence>MANDTTEKMEQRAKQAADDARHGAAEMADAARERVGEMASEARQKAWDYGRDTKNDVASETSKVAEALRKAADDLHAGSPQEKLIARAADGIADGAEALREMELDEIAHEVNDFARRNPIGFLGGAALLGFAAARFVKSSARRADYDRHDDVDRPAPSERHFDSAAPGAPTSPASPAARPAATTPGTATPGGTGTKAPGGFDQASTGGTGRTSSVKD</sequence>
<feature type="compositionally biased region" description="Low complexity" evidence="1">
    <location>
        <begin position="164"/>
        <end position="188"/>
    </location>
</feature>
<dbReference type="RefSeq" id="WP_181418611.1">
    <property type="nucleotide sequence ID" value="NZ_QJTE01000003.1"/>
</dbReference>
<evidence type="ECO:0000256" key="1">
    <source>
        <dbReference type="SAM" id="MobiDB-lite"/>
    </source>
</evidence>
<evidence type="ECO:0000313" key="2">
    <source>
        <dbReference type="EMBL" id="PYE83718.1"/>
    </source>
</evidence>
<evidence type="ECO:0008006" key="4">
    <source>
        <dbReference type="Google" id="ProtNLM"/>
    </source>
</evidence>
<comment type="caution">
    <text evidence="2">The sequence shown here is derived from an EMBL/GenBank/DDBJ whole genome shotgun (WGS) entry which is preliminary data.</text>
</comment>
<feature type="region of interest" description="Disordered" evidence="1">
    <location>
        <begin position="1"/>
        <end position="39"/>
    </location>
</feature>